<dbReference type="EMBL" id="JASHIF010000005">
    <property type="protein sequence ID" value="MDI9858967.1"/>
    <property type="molecule type" value="Genomic_DNA"/>
</dbReference>
<feature type="region of interest" description="Disordered" evidence="1">
    <location>
        <begin position="124"/>
        <end position="147"/>
    </location>
</feature>
<sequence>MAKYLYVKEDVAYAEYFIAPDISSLAYAAYYGAYLGELTGRTVQGISGDKNTFLEFKAKDGETYYVVSTLPYWESLDSLKDDKPTVFGGTNTNTNNNSSGNTFGKILDVAKGLFGILGGGSNKTVATDTKDSEADSSSDTERTPPEEQENKYLAFLKKNIVWFLPTVILVPILLFWLIRWAIRKMNKPPITPPVTNGV</sequence>
<evidence type="ECO:0000313" key="4">
    <source>
        <dbReference type="Proteomes" id="UP001236507"/>
    </source>
</evidence>
<protein>
    <recommendedName>
        <fullName evidence="5">NEAT domain-containing protein</fullName>
    </recommendedName>
</protein>
<evidence type="ECO:0000313" key="3">
    <source>
        <dbReference type="EMBL" id="MDI9858967.1"/>
    </source>
</evidence>
<organism evidence="3 4">
    <name type="scientific">Flectobacillus roseus</name>
    <dbReference type="NCBI Taxonomy" id="502259"/>
    <lineage>
        <taxon>Bacteria</taxon>
        <taxon>Pseudomonadati</taxon>
        <taxon>Bacteroidota</taxon>
        <taxon>Cytophagia</taxon>
        <taxon>Cytophagales</taxon>
        <taxon>Flectobacillaceae</taxon>
        <taxon>Flectobacillus</taxon>
    </lineage>
</organism>
<keyword evidence="2" id="KW-1133">Transmembrane helix</keyword>
<keyword evidence="2" id="KW-0812">Transmembrane</keyword>
<keyword evidence="4" id="KW-1185">Reference proteome</keyword>
<feature type="compositionally biased region" description="Basic and acidic residues" evidence="1">
    <location>
        <begin position="128"/>
        <end position="147"/>
    </location>
</feature>
<keyword evidence="2" id="KW-0472">Membrane</keyword>
<accession>A0ABT6Y5X0</accession>
<dbReference type="RefSeq" id="WP_283344041.1">
    <property type="nucleotide sequence ID" value="NZ_JASHIF010000005.1"/>
</dbReference>
<proteinExistence type="predicted"/>
<feature type="transmembrane region" description="Helical" evidence="2">
    <location>
        <begin position="160"/>
        <end position="178"/>
    </location>
</feature>
<evidence type="ECO:0008006" key="5">
    <source>
        <dbReference type="Google" id="ProtNLM"/>
    </source>
</evidence>
<reference evidence="3 4" key="1">
    <citation type="submission" date="2023-05" db="EMBL/GenBank/DDBJ databases">
        <title>Novel species of genus Flectobacillus isolated from stream in China.</title>
        <authorList>
            <person name="Lu H."/>
        </authorList>
    </citation>
    <scope>NUCLEOTIDE SEQUENCE [LARGE SCALE GENOMIC DNA]</scope>
    <source>
        <strain evidence="3 4">KCTC 42575</strain>
    </source>
</reference>
<evidence type="ECO:0000256" key="2">
    <source>
        <dbReference type="SAM" id="Phobius"/>
    </source>
</evidence>
<gene>
    <name evidence="3" type="ORF">QM524_07095</name>
</gene>
<comment type="caution">
    <text evidence="3">The sequence shown here is derived from an EMBL/GenBank/DDBJ whole genome shotgun (WGS) entry which is preliminary data.</text>
</comment>
<evidence type="ECO:0000256" key="1">
    <source>
        <dbReference type="SAM" id="MobiDB-lite"/>
    </source>
</evidence>
<dbReference type="Proteomes" id="UP001236507">
    <property type="component" value="Unassembled WGS sequence"/>
</dbReference>
<name>A0ABT6Y5X0_9BACT</name>